<evidence type="ECO:0000256" key="5">
    <source>
        <dbReference type="RuleBase" id="RU003615"/>
    </source>
</evidence>
<evidence type="ECO:0000256" key="2">
    <source>
        <dbReference type="ARBA" id="ARBA00022801"/>
    </source>
</evidence>
<gene>
    <name evidence="8" type="ORF">U472_13810</name>
</gene>
<evidence type="ECO:0000313" key="9">
    <source>
        <dbReference type="Proteomes" id="UP000093514"/>
    </source>
</evidence>
<protein>
    <recommendedName>
        <fullName evidence="6">Alpha-amylase</fullName>
        <ecNumber evidence="6">3.2.1.1</ecNumber>
    </recommendedName>
</protein>
<comment type="similarity">
    <text evidence="1 5">Belongs to the glycosyl hydrolase 13 family.</text>
</comment>
<evidence type="ECO:0000256" key="1">
    <source>
        <dbReference type="ARBA" id="ARBA00008061"/>
    </source>
</evidence>
<dbReference type="SMART" id="SM00642">
    <property type="entry name" value="Aamy"/>
    <property type="match status" value="1"/>
</dbReference>
<reference evidence="8 9" key="2">
    <citation type="submission" date="2016-08" db="EMBL/GenBank/DDBJ databases">
        <title>Orenia metallireducens sp. nov. strain Z6, a Novel Metal-reducing Firmicute from the Deep Subsurface.</title>
        <authorList>
            <person name="Maxim B.I."/>
            <person name="Kenneth K."/>
            <person name="Flynn T.M."/>
            <person name="Oloughlin E.J."/>
            <person name="Locke R.A."/>
            <person name="Weber J.R."/>
            <person name="Egan S.M."/>
            <person name="Mackie R.I."/>
            <person name="Cann I.K."/>
        </authorList>
    </citation>
    <scope>NUCLEOTIDE SEQUENCE [LARGE SCALE GENOMIC DNA]</scope>
    <source>
        <strain evidence="8 9">Z6</strain>
    </source>
</reference>
<accession>A0A1C0A5N1</accession>
<evidence type="ECO:0000256" key="6">
    <source>
        <dbReference type="RuleBase" id="RU361134"/>
    </source>
</evidence>
<dbReference type="GO" id="GO:0043169">
    <property type="term" value="F:cation binding"/>
    <property type="evidence" value="ECO:0007669"/>
    <property type="project" value="InterPro"/>
</dbReference>
<organism evidence="8 9">
    <name type="scientific">Orenia metallireducens</name>
    <dbReference type="NCBI Taxonomy" id="1413210"/>
    <lineage>
        <taxon>Bacteria</taxon>
        <taxon>Bacillati</taxon>
        <taxon>Bacillota</taxon>
        <taxon>Clostridia</taxon>
        <taxon>Halanaerobiales</taxon>
        <taxon>Halobacteroidaceae</taxon>
        <taxon>Orenia</taxon>
    </lineage>
</organism>
<evidence type="ECO:0000313" key="8">
    <source>
        <dbReference type="EMBL" id="OCL25419.1"/>
    </source>
</evidence>
<dbReference type="GO" id="GO:0004556">
    <property type="term" value="F:alpha-amylase activity"/>
    <property type="evidence" value="ECO:0007669"/>
    <property type="project" value="UniProtKB-UniRule"/>
</dbReference>
<dbReference type="PRINTS" id="PR00110">
    <property type="entry name" value="ALPHAAMYLASE"/>
</dbReference>
<dbReference type="AlphaFoldDB" id="A0A1C0A5N1"/>
<sequence length="606" mass="69779">MTKKVTLYVLITVLILAVMITGCKSNNDQFALVASDLTEHNLEALDYNLDKFKLEFNQEVAEVKVSLVKEDSRYKINTNIDGNTVTLTDLNLEPRTSYQLVINIKAIAGGELSSTTNFTTDRSYPKIKEFNKTLMQTFYWEMNKGEYKEKYPEEAKLWNLLADRADDLANVGITELWVPAANKAHEQQDEGYGTYDLWDLGEFDQVNTVRTKYGTREELEKAITKLHQEGIKVYYDAVFNHRIAAGYENVEDSILASGEQVKTYTKFYPLKGRQKYYSKADQWKWDWQAFDGVDYAVDKGNMAPQNFKGKEWDNTFEKDYLLAADVDYQNENVKDEMKEWGVWIINDIGFDGFRLDAVKHIDSDFISEWLTYVQENTDKDVFVVGEAWIENTMGLTFYLYGIDNSDYTVFDFPLRNTFENLRSGTMNMTALGKAGMVNKTGFKDRAVTFIDNHDTGRDHVEYKAPINNRKYQAYTYILMREHGLPMVYWKDYYQDGMKENINKLLKARRYFAYGPGHEVDNNDINTYSYVRAGLADIPGTGLVMMISQGVSGDITTKRINSTKPNTEFYDITGNIEGRVITDAEGYGEFKVKNDEATGWSVWVPVE</sequence>
<comment type="catalytic activity">
    <reaction evidence="6">
        <text>Endohydrolysis of (1-&gt;4)-alpha-D-glucosidic linkages in polysaccharides containing three or more (1-&gt;4)-alpha-linked D-glucose units.</text>
        <dbReference type="EC" id="3.2.1.1"/>
    </reaction>
</comment>
<dbReference type="PANTHER" id="PTHR43447">
    <property type="entry name" value="ALPHA-AMYLASE"/>
    <property type="match status" value="1"/>
</dbReference>
<dbReference type="SUPFAM" id="SSF51445">
    <property type="entry name" value="(Trans)glycosidases"/>
    <property type="match status" value="1"/>
</dbReference>
<keyword evidence="3 6" id="KW-0119">Carbohydrate metabolism</keyword>
<dbReference type="Gene3D" id="3.20.20.80">
    <property type="entry name" value="Glycosidases"/>
    <property type="match status" value="1"/>
</dbReference>
<dbReference type="Pfam" id="PF00128">
    <property type="entry name" value="Alpha-amylase"/>
    <property type="match status" value="1"/>
</dbReference>
<dbReference type="PROSITE" id="PS51257">
    <property type="entry name" value="PROKAR_LIPOPROTEIN"/>
    <property type="match status" value="1"/>
</dbReference>
<dbReference type="EMBL" id="LWDV01000010">
    <property type="protein sequence ID" value="OCL25419.1"/>
    <property type="molecule type" value="Genomic_DNA"/>
</dbReference>
<evidence type="ECO:0000256" key="4">
    <source>
        <dbReference type="ARBA" id="ARBA00023295"/>
    </source>
</evidence>
<dbReference type="Gene3D" id="2.60.40.1180">
    <property type="entry name" value="Golgi alpha-mannosidase II"/>
    <property type="match status" value="1"/>
</dbReference>
<dbReference type="GO" id="GO:0005975">
    <property type="term" value="P:carbohydrate metabolic process"/>
    <property type="evidence" value="ECO:0007669"/>
    <property type="project" value="InterPro"/>
</dbReference>
<dbReference type="InterPro" id="IPR013780">
    <property type="entry name" value="Glyco_hydro_b"/>
</dbReference>
<dbReference type="InterPro" id="IPR017853">
    <property type="entry name" value="GH"/>
</dbReference>
<comment type="caution">
    <text evidence="8">The sequence shown here is derived from an EMBL/GenBank/DDBJ whole genome shotgun (WGS) entry which is preliminary data.</text>
</comment>
<proteinExistence type="inferred from homology"/>
<feature type="domain" description="Glycosyl hydrolase family 13 catalytic" evidence="7">
    <location>
        <begin position="132"/>
        <end position="508"/>
    </location>
</feature>
<reference evidence="9" key="1">
    <citation type="submission" date="2016-07" db="EMBL/GenBank/DDBJ databases">
        <authorList>
            <person name="Florea S."/>
            <person name="Webb J.S."/>
            <person name="Jaromczyk J."/>
            <person name="Schardl C.L."/>
        </authorList>
    </citation>
    <scope>NUCLEOTIDE SEQUENCE [LARGE SCALE GENOMIC DNA]</scope>
    <source>
        <strain evidence="9">Z6</strain>
    </source>
</reference>
<dbReference type="SUPFAM" id="SSF51011">
    <property type="entry name" value="Glycosyl hydrolase domain"/>
    <property type="match status" value="1"/>
</dbReference>
<dbReference type="EC" id="3.2.1.1" evidence="6"/>
<keyword evidence="4 6" id="KW-0326">Glycosidase</keyword>
<dbReference type="Gene3D" id="2.40.30.140">
    <property type="match status" value="1"/>
</dbReference>
<evidence type="ECO:0000259" key="7">
    <source>
        <dbReference type="SMART" id="SM00642"/>
    </source>
</evidence>
<keyword evidence="2 6" id="KW-0378">Hydrolase</keyword>
<dbReference type="OrthoDB" id="9805159at2"/>
<dbReference type="InterPro" id="IPR006047">
    <property type="entry name" value="GH13_cat_dom"/>
</dbReference>
<keyword evidence="9" id="KW-1185">Reference proteome</keyword>
<dbReference type="Proteomes" id="UP000093514">
    <property type="component" value="Unassembled WGS sequence"/>
</dbReference>
<dbReference type="RefSeq" id="WP_068719331.1">
    <property type="nucleotide sequence ID" value="NZ_LWDV01000010.1"/>
</dbReference>
<dbReference type="Pfam" id="PF09154">
    <property type="entry name" value="Alpha-amy_C_pro"/>
    <property type="match status" value="1"/>
</dbReference>
<dbReference type="InterPro" id="IPR015237">
    <property type="entry name" value="Alpha-amylase_C_pro"/>
</dbReference>
<dbReference type="InterPro" id="IPR006046">
    <property type="entry name" value="Alpha_amylase"/>
</dbReference>
<name>A0A1C0A5N1_9FIRM</name>
<evidence type="ECO:0000256" key="3">
    <source>
        <dbReference type="ARBA" id="ARBA00023277"/>
    </source>
</evidence>